<evidence type="ECO:0000313" key="2">
    <source>
        <dbReference type="EMBL" id="BAU49387.1"/>
    </source>
</evidence>
<dbReference type="AlphaFoldDB" id="A0A1B4VF88"/>
<reference evidence="2 3" key="1">
    <citation type="submission" date="2015-08" db="EMBL/GenBank/DDBJ databases">
        <title>Complete genome sequence of Sulfurifustis variabilis.</title>
        <authorList>
            <person name="Miura A."/>
            <person name="Kojima H."/>
            <person name="Fukui M."/>
        </authorList>
    </citation>
    <scope>NUCLEOTIDE SEQUENCE [LARGE SCALE GENOMIC DNA]</scope>
    <source>
        <strain evidence="3">skN76</strain>
    </source>
</reference>
<dbReference type="EMBL" id="AP014936">
    <property type="protein sequence ID" value="BAU49387.1"/>
    <property type="molecule type" value="Genomic_DNA"/>
</dbReference>
<dbReference type="RefSeq" id="WP_197703218.1">
    <property type="nucleotide sequence ID" value="NZ_AP014936.1"/>
</dbReference>
<dbReference type="InterPro" id="IPR035959">
    <property type="entry name" value="RutC-like_sf"/>
</dbReference>
<proteinExistence type="predicted"/>
<dbReference type="PANTHER" id="PTHR43760:SF1">
    <property type="entry name" value="ENDORIBONUCLEASE L-PSP_CHORISMATE MUTASE-LIKE DOMAIN-CONTAINING PROTEIN"/>
    <property type="match status" value="1"/>
</dbReference>
<accession>A0A1B4VF88</accession>
<organism evidence="2 3">
    <name type="scientific">Sulfurifustis variabilis</name>
    <dbReference type="NCBI Taxonomy" id="1675686"/>
    <lineage>
        <taxon>Bacteria</taxon>
        <taxon>Pseudomonadati</taxon>
        <taxon>Pseudomonadota</taxon>
        <taxon>Gammaproteobacteria</taxon>
        <taxon>Acidiferrobacterales</taxon>
        <taxon>Acidiferrobacteraceae</taxon>
        <taxon>Sulfurifustis</taxon>
    </lineage>
</organism>
<dbReference type="InterPro" id="IPR013813">
    <property type="entry name" value="Endoribo_LPSP/chorism_mut-like"/>
</dbReference>
<dbReference type="Proteomes" id="UP000218899">
    <property type="component" value="Chromosome"/>
</dbReference>
<dbReference type="Pfam" id="PF14588">
    <property type="entry name" value="YjgF_endoribonc"/>
    <property type="match status" value="1"/>
</dbReference>
<sequence>MHPIDVRLNELGIVLPERSRPAGNYLPACRCDRLLFVSGQFPLENGRLKFAGQIGRDLTPEDGYAAARLACLNALAHVRHETDGWQQLDGIVRIDGHISSASEFHGQPKVLDGASDLLKAVLQDRAGHARTVFGHSVLPLNSSIELVVIACLRPTV</sequence>
<dbReference type="PANTHER" id="PTHR43760">
    <property type="entry name" value="ENDORIBONUCLEASE-RELATED"/>
    <property type="match status" value="1"/>
</dbReference>
<feature type="domain" description="Endoribonuclease L-PSP/chorismate mutase-like" evidence="1">
    <location>
        <begin position="7"/>
        <end position="147"/>
    </location>
</feature>
<name>A0A1B4VF88_9GAMM</name>
<evidence type="ECO:0000259" key="1">
    <source>
        <dbReference type="Pfam" id="PF14588"/>
    </source>
</evidence>
<evidence type="ECO:0000313" key="3">
    <source>
        <dbReference type="Proteomes" id="UP000218899"/>
    </source>
</evidence>
<gene>
    <name evidence="2" type="ORF">SVA_2839</name>
</gene>
<protein>
    <submittedName>
        <fullName evidence="2">Endoribonuclease</fullName>
    </submittedName>
</protein>
<dbReference type="CDD" id="cd02199">
    <property type="entry name" value="YjgF_YER057c_UK114_like_1"/>
    <property type="match status" value="1"/>
</dbReference>
<dbReference type="SUPFAM" id="SSF55298">
    <property type="entry name" value="YjgF-like"/>
    <property type="match status" value="1"/>
</dbReference>
<keyword evidence="3" id="KW-1185">Reference proteome</keyword>
<dbReference type="KEGG" id="sva:SVA_2839"/>
<dbReference type="Gene3D" id="3.30.1330.40">
    <property type="entry name" value="RutC-like"/>
    <property type="match status" value="1"/>
</dbReference>